<gene>
    <name evidence="1" type="ORF">CDAR_293751</name>
</gene>
<reference evidence="1 2" key="1">
    <citation type="submission" date="2021-06" db="EMBL/GenBank/DDBJ databases">
        <title>Caerostris darwini draft genome.</title>
        <authorList>
            <person name="Kono N."/>
            <person name="Arakawa K."/>
        </authorList>
    </citation>
    <scope>NUCLEOTIDE SEQUENCE [LARGE SCALE GENOMIC DNA]</scope>
</reference>
<evidence type="ECO:0000313" key="1">
    <source>
        <dbReference type="EMBL" id="GIY68881.1"/>
    </source>
</evidence>
<comment type="caution">
    <text evidence="1">The sequence shown here is derived from an EMBL/GenBank/DDBJ whole genome shotgun (WGS) entry which is preliminary data.</text>
</comment>
<dbReference type="AlphaFoldDB" id="A0AAV4VG70"/>
<proteinExistence type="predicted"/>
<evidence type="ECO:0000313" key="2">
    <source>
        <dbReference type="Proteomes" id="UP001054837"/>
    </source>
</evidence>
<organism evidence="1 2">
    <name type="scientific">Caerostris darwini</name>
    <dbReference type="NCBI Taxonomy" id="1538125"/>
    <lineage>
        <taxon>Eukaryota</taxon>
        <taxon>Metazoa</taxon>
        <taxon>Ecdysozoa</taxon>
        <taxon>Arthropoda</taxon>
        <taxon>Chelicerata</taxon>
        <taxon>Arachnida</taxon>
        <taxon>Araneae</taxon>
        <taxon>Araneomorphae</taxon>
        <taxon>Entelegynae</taxon>
        <taxon>Araneoidea</taxon>
        <taxon>Araneidae</taxon>
        <taxon>Caerostris</taxon>
    </lineage>
</organism>
<keyword evidence="2" id="KW-1185">Reference proteome</keyword>
<dbReference type="Proteomes" id="UP001054837">
    <property type="component" value="Unassembled WGS sequence"/>
</dbReference>
<sequence>MGISNNIIDERDNETSIEICNVLKSMEYEFGTIWIRIQYLQGLFQYEANYHPGLYLSPEQLKLMEELKVNDVHLDNFRVILKHLVIILSLLSRSLQ</sequence>
<name>A0AAV4VG70_9ARAC</name>
<accession>A0AAV4VG70</accession>
<dbReference type="EMBL" id="BPLQ01012966">
    <property type="protein sequence ID" value="GIY68881.1"/>
    <property type="molecule type" value="Genomic_DNA"/>
</dbReference>
<protein>
    <submittedName>
        <fullName evidence="1">Uncharacterized protein</fullName>
    </submittedName>
</protein>